<organism evidence="2 3">
    <name type="scientific">Dreissena polymorpha</name>
    <name type="common">Zebra mussel</name>
    <name type="synonym">Mytilus polymorpha</name>
    <dbReference type="NCBI Taxonomy" id="45954"/>
    <lineage>
        <taxon>Eukaryota</taxon>
        <taxon>Metazoa</taxon>
        <taxon>Spiralia</taxon>
        <taxon>Lophotrochozoa</taxon>
        <taxon>Mollusca</taxon>
        <taxon>Bivalvia</taxon>
        <taxon>Autobranchia</taxon>
        <taxon>Heteroconchia</taxon>
        <taxon>Euheterodonta</taxon>
        <taxon>Imparidentia</taxon>
        <taxon>Neoheterodontei</taxon>
        <taxon>Myida</taxon>
        <taxon>Dreissenoidea</taxon>
        <taxon>Dreissenidae</taxon>
        <taxon>Dreissena</taxon>
    </lineage>
</organism>
<gene>
    <name evidence="2" type="ORF">DPMN_125596</name>
</gene>
<dbReference type="EMBL" id="JAIWYP010000005">
    <property type="protein sequence ID" value="KAH3823774.1"/>
    <property type="molecule type" value="Genomic_DNA"/>
</dbReference>
<name>A0A9D4JUV3_DREPO</name>
<accession>A0A9D4JUV3</accession>
<comment type="caution">
    <text evidence="2">The sequence shown here is derived from an EMBL/GenBank/DDBJ whole genome shotgun (WGS) entry which is preliminary data.</text>
</comment>
<reference evidence="2" key="1">
    <citation type="journal article" date="2019" name="bioRxiv">
        <title>The Genome of the Zebra Mussel, Dreissena polymorpha: A Resource for Invasive Species Research.</title>
        <authorList>
            <person name="McCartney M.A."/>
            <person name="Auch B."/>
            <person name="Kono T."/>
            <person name="Mallez S."/>
            <person name="Zhang Y."/>
            <person name="Obille A."/>
            <person name="Becker A."/>
            <person name="Abrahante J.E."/>
            <person name="Garbe J."/>
            <person name="Badalamenti J.P."/>
            <person name="Herman A."/>
            <person name="Mangelson H."/>
            <person name="Liachko I."/>
            <person name="Sullivan S."/>
            <person name="Sone E.D."/>
            <person name="Koren S."/>
            <person name="Silverstein K.A.T."/>
            <person name="Beckman K.B."/>
            <person name="Gohl D.M."/>
        </authorList>
    </citation>
    <scope>NUCLEOTIDE SEQUENCE</scope>
    <source>
        <strain evidence="2">Duluth1</strain>
        <tissue evidence="2">Whole animal</tissue>
    </source>
</reference>
<sequence length="101" mass="11183">MLPITSGHLQYTTRQTKRCQDHLGTCRRLPDGFRQSPKPLGHIQETPRQSDTVQIPSGHLQEIPKQSSTSERLSDTVTDCLGVSCRCPSGLRVCLVTSHSV</sequence>
<dbReference type="AlphaFoldDB" id="A0A9D4JUV3"/>
<feature type="region of interest" description="Disordered" evidence="1">
    <location>
        <begin position="30"/>
        <end position="71"/>
    </location>
</feature>
<evidence type="ECO:0000313" key="3">
    <source>
        <dbReference type="Proteomes" id="UP000828390"/>
    </source>
</evidence>
<evidence type="ECO:0000313" key="2">
    <source>
        <dbReference type="EMBL" id="KAH3823774.1"/>
    </source>
</evidence>
<evidence type="ECO:0000256" key="1">
    <source>
        <dbReference type="SAM" id="MobiDB-lite"/>
    </source>
</evidence>
<feature type="compositionally biased region" description="Polar residues" evidence="1">
    <location>
        <begin position="46"/>
        <end position="55"/>
    </location>
</feature>
<reference evidence="2" key="2">
    <citation type="submission" date="2020-11" db="EMBL/GenBank/DDBJ databases">
        <authorList>
            <person name="McCartney M.A."/>
            <person name="Auch B."/>
            <person name="Kono T."/>
            <person name="Mallez S."/>
            <person name="Becker A."/>
            <person name="Gohl D.M."/>
            <person name="Silverstein K.A.T."/>
            <person name="Koren S."/>
            <person name="Bechman K.B."/>
            <person name="Herman A."/>
            <person name="Abrahante J.E."/>
            <person name="Garbe J."/>
        </authorList>
    </citation>
    <scope>NUCLEOTIDE SEQUENCE</scope>
    <source>
        <strain evidence="2">Duluth1</strain>
        <tissue evidence="2">Whole animal</tissue>
    </source>
</reference>
<proteinExistence type="predicted"/>
<protein>
    <submittedName>
        <fullName evidence="2">Uncharacterized protein</fullName>
    </submittedName>
</protein>
<dbReference type="Proteomes" id="UP000828390">
    <property type="component" value="Unassembled WGS sequence"/>
</dbReference>
<keyword evidence="3" id="KW-1185">Reference proteome</keyword>